<dbReference type="InterPro" id="IPR025875">
    <property type="entry name" value="Leu-rich_rpt_4"/>
</dbReference>
<dbReference type="RefSeq" id="XP_050831365.1">
    <property type="nucleotide sequence ID" value="XM_050975408.1"/>
</dbReference>
<evidence type="ECO:0000256" key="2">
    <source>
        <dbReference type="ARBA" id="ARBA00022737"/>
    </source>
</evidence>
<accession>A0A8C9NN15</accession>
<evidence type="ECO:0000313" key="5">
    <source>
        <dbReference type="Proteomes" id="UP000694409"/>
    </source>
</evidence>
<dbReference type="RefSeq" id="XP_050831366.1">
    <property type="nucleotide sequence ID" value="XM_050975409.1"/>
</dbReference>
<keyword evidence="5" id="KW-1185">Reference proteome</keyword>
<dbReference type="Pfam" id="PF12799">
    <property type="entry name" value="LRR_4"/>
    <property type="match status" value="1"/>
</dbReference>
<dbReference type="OMA" id="CGTHDLS"/>
<dbReference type="PROSITE" id="PS51450">
    <property type="entry name" value="LRR"/>
    <property type="match status" value="2"/>
</dbReference>
<feature type="region of interest" description="Disordered" evidence="3">
    <location>
        <begin position="612"/>
        <end position="631"/>
    </location>
</feature>
<dbReference type="RefSeq" id="XP_050831364.1">
    <property type="nucleotide sequence ID" value="XM_050975407.1"/>
</dbReference>
<protein>
    <submittedName>
        <fullName evidence="4">Leucine rich repeat containing 56</fullName>
    </submittedName>
</protein>
<feature type="region of interest" description="Disordered" evidence="3">
    <location>
        <begin position="576"/>
        <end position="600"/>
    </location>
</feature>
<dbReference type="Gene3D" id="3.80.10.10">
    <property type="entry name" value="Ribonuclease Inhibitor"/>
    <property type="match status" value="1"/>
</dbReference>
<dbReference type="PANTHER" id="PTHR22708:SF0">
    <property type="entry name" value="LEUCINE-RICH REPEAT-CONTAINING PROTEIN 56"/>
    <property type="match status" value="1"/>
</dbReference>
<feature type="compositionally biased region" description="Basic and acidic residues" evidence="3">
    <location>
        <begin position="1"/>
        <end position="11"/>
    </location>
</feature>
<reference evidence="4" key="1">
    <citation type="submission" date="2025-08" db="UniProtKB">
        <authorList>
            <consortium name="Ensembl"/>
        </authorList>
    </citation>
    <scope>IDENTIFICATION</scope>
</reference>
<evidence type="ECO:0000313" key="4">
    <source>
        <dbReference type="Ensembl" id="ENSSCAP00000020278.1"/>
    </source>
</evidence>
<keyword evidence="2" id="KW-0677">Repeat</keyword>
<dbReference type="InterPro" id="IPR040091">
    <property type="entry name" value="LRRC56"/>
</dbReference>
<feature type="compositionally biased region" description="Polar residues" evidence="3">
    <location>
        <begin position="22"/>
        <end position="32"/>
    </location>
</feature>
<dbReference type="InterPro" id="IPR001611">
    <property type="entry name" value="Leu-rich_rpt"/>
</dbReference>
<dbReference type="PANTHER" id="PTHR22708">
    <property type="entry name" value="LEUCINE-RICH REPEAT-CONTAINING PROTEIN 56"/>
    <property type="match status" value="1"/>
</dbReference>
<dbReference type="GeneID" id="103824083"/>
<dbReference type="CTD" id="115399"/>
<feature type="compositionally biased region" description="Polar residues" evidence="3">
    <location>
        <begin position="397"/>
        <end position="407"/>
    </location>
</feature>
<feature type="region of interest" description="Disordered" evidence="3">
    <location>
        <begin position="352"/>
        <end position="378"/>
    </location>
</feature>
<name>A0A8C9NN15_SERCA</name>
<dbReference type="Ensembl" id="ENSSCAT00000022633.1">
    <property type="protein sequence ID" value="ENSSCAP00000020278.1"/>
    <property type="gene ID" value="ENSSCAG00000014612.1"/>
</dbReference>
<dbReference type="AlphaFoldDB" id="A0A8C9NN15"/>
<proteinExistence type="predicted"/>
<feature type="region of interest" description="Disordered" evidence="3">
    <location>
        <begin position="1"/>
        <end position="35"/>
    </location>
</feature>
<gene>
    <name evidence="4" type="primary">LRRC56</name>
</gene>
<organism evidence="4 5">
    <name type="scientific">Serinus canaria</name>
    <name type="common">Island canary</name>
    <name type="synonym">Fringilla canaria</name>
    <dbReference type="NCBI Taxonomy" id="9135"/>
    <lineage>
        <taxon>Eukaryota</taxon>
        <taxon>Metazoa</taxon>
        <taxon>Chordata</taxon>
        <taxon>Craniata</taxon>
        <taxon>Vertebrata</taxon>
        <taxon>Euteleostomi</taxon>
        <taxon>Archelosauria</taxon>
        <taxon>Archosauria</taxon>
        <taxon>Dinosauria</taxon>
        <taxon>Saurischia</taxon>
        <taxon>Theropoda</taxon>
        <taxon>Coelurosauria</taxon>
        <taxon>Aves</taxon>
        <taxon>Neognathae</taxon>
        <taxon>Neoaves</taxon>
        <taxon>Telluraves</taxon>
        <taxon>Australaves</taxon>
        <taxon>Passeriformes</taxon>
        <taxon>Passeroidea</taxon>
        <taxon>Fringillidae</taxon>
        <taxon>Carduelinae</taxon>
        <taxon>Serinus</taxon>
    </lineage>
</organism>
<dbReference type="RefSeq" id="XP_050831368.1">
    <property type="nucleotide sequence ID" value="XM_050975411.1"/>
</dbReference>
<dbReference type="OrthoDB" id="676979at2759"/>
<dbReference type="RefSeq" id="XP_050831370.1">
    <property type="nucleotide sequence ID" value="XM_050975413.1"/>
</dbReference>
<evidence type="ECO:0000256" key="3">
    <source>
        <dbReference type="SAM" id="MobiDB-lite"/>
    </source>
</evidence>
<keyword evidence="1" id="KW-0433">Leucine-rich repeat</keyword>
<dbReference type="RefSeq" id="XP_050831367.1">
    <property type="nucleotide sequence ID" value="XM_050975410.1"/>
</dbReference>
<feature type="region of interest" description="Disordered" evidence="3">
    <location>
        <begin position="397"/>
        <end position="419"/>
    </location>
</feature>
<dbReference type="GeneTree" id="ENSGT00390000001545"/>
<sequence length="631" mass="68901">MDLKWNPDRVSHPGSSEDQETDLNWQGNTNPSPMIKDDGELLMDEHLSPRKLKILAGVDDLQQVKALEMRVDTREMSLGNFGVHLPNLRELKLNNSLLVSVRDLGTSLSHLRVLWMARCGLSDLDGISSCGSLKELYIAYNNISDLSPLTWLDHLEVLDLEGNNIEDINQMQYLRLCCKLSHLTVEGNLICLKPNAESAEDPDYNYRAEVKKLIPHLKYLDGIPASQTTLLPSKKVHEDSLIIKESIKEGGLAKDISWLDPYLGEVAERSGCSPKPPTTSRPGNAQCSANVGISSDASLLGGGCPLPDPTIFPDKLFTKDDSSDLTHGLCQVICGNPAKALHVRRQKLGPPAVSPLKLSGLTTEDLSGSGGGRDLPQEKVSSDLGAWMEQYRGCLQTGQQEQASQSLKRNKGEDWSLTDSLENELREPCDEDLIERISLDPSSHSSSGSSQAQEGAVFSNTKRYLIPSPPKIPSSASAVDVAARPWKTRNHRGIKILSQEEDRQCTQKCQSKAHQENSAQPLGKEPALLGLHSMMAASRSQGQCQPVGCTSQPRLIPGPAAIGSPRIRPIMDESPSKEINHQHPAACSSTKASQRFRPMNSAWPLTAASILQSLPHKSTATKTSQNRSPQS</sequence>
<dbReference type="SUPFAM" id="SSF52058">
    <property type="entry name" value="L domain-like"/>
    <property type="match status" value="1"/>
</dbReference>
<dbReference type="Proteomes" id="UP000694409">
    <property type="component" value="Unassembled WGS sequence"/>
</dbReference>
<dbReference type="InterPro" id="IPR032675">
    <property type="entry name" value="LRR_dom_sf"/>
</dbReference>
<reference evidence="4" key="2">
    <citation type="submission" date="2025-09" db="UniProtKB">
        <authorList>
            <consortium name="Ensembl"/>
        </authorList>
    </citation>
    <scope>IDENTIFICATION</scope>
</reference>
<dbReference type="RefSeq" id="XP_050831369.1">
    <property type="nucleotide sequence ID" value="XM_050975412.1"/>
</dbReference>
<evidence type="ECO:0000256" key="1">
    <source>
        <dbReference type="ARBA" id="ARBA00022614"/>
    </source>
</evidence>